<name>A0AAD6TLB9_9AGAR</name>
<protein>
    <submittedName>
        <fullName evidence="3">Uncharacterized protein</fullName>
    </submittedName>
</protein>
<comment type="caution">
    <text evidence="3">The sequence shown here is derived from an EMBL/GenBank/DDBJ whole genome shotgun (WGS) entry which is preliminary data.</text>
</comment>
<keyword evidence="2" id="KW-0472">Membrane</keyword>
<keyword evidence="2" id="KW-1133">Transmembrane helix</keyword>
<feature type="transmembrane region" description="Helical" evidence="2">
    <location>
        <begin position="30"/>
        <end position="48"/>
    </location>
</feature>
<feature type="region of interest" description="Disordered" evidence="1">
    <location>
        <begin position="95"/>
        <end position="147"/>
    </location>
</feature>
<organism evidence="3 4">
    <name type="scientific">Mycena belliarum</name>
    <dbReference type="NCBI Taxonomy" id="1033014"/>
    <lineage>
        <taxon>Eukaryota</taxon>
        <taxon>Fungi</taxon>
        <taxon>Dikarya</taxon>
        <taxon>Basidiomycota</taxon>
        <taxon>Agaricomycotina</taxon>
        <taxon>Agaricomycetes</taxon>
        <taxon>Agaricomycetidae</taxon>
        <taxon>Agaricales</taxon>
        <taxon>Marasmiineae</taxon>
        <taxon>Mycenaceae</taxon>
        <taxon>Mycena</taxon>
    </lineage>
</organism>
<keyword evidence="2" id="KW-0812">Transmembrane</keyword>
<evidence type="ECO:0000313" key="4">
    <source>
        <dbReference type="Proteomes" id="UP001222325"/>
    </source>
</evidence>
<feature type="compositionally biased region" description="Polar residues" evidence="1">
    <location>
        <begin position="100"/>
        <end position="111"/>
    </location>
</feature>
<sequence>MPPFPDMAPEANTRLDATIECSSIPWMPTIYSTIFVFFLLALYALALWDRWLNLKFRESERLLAEAAPHFYGSTRERPVRLPSVTITPAAAPSAVLNSKAGPSNSMRTSKQFPPGRDERTQFYLAPPTVLENENTMDLGASHHRASD</sequence>
<dbReference type="AlphaFoldDB" id="A0AAD6TLB9"/>
<dbReference type="Proteomes" id="UP001222325">
    <property type="component" value="Unassembled WGS sequence"/>
</dbReference>
<accession>A0AAD6TLB9</accession>
<evidence type="ECO:0000313" key="3">
    <source>
        <dbReference type="EMBL" id="KAJ7068987.1"/>
    </source>
</evidence>
<dbReference type="EMBL" id="JARJCN010000141">
    <property type="protein sequence ID" value="KAJ7068987.1"/>
    <property type="molecule type" value="Genomic_DNA"/>
</dbReference>
<keyword evidence="4" id="KW-1185">Reference proteome</keyword>
<reference evidence="3" key="1">
    <citation type="submission" date="2023-03" db="EMBL/GenBank/DDBJ databases">
        <title>Massive genome expansion in bonnet fungi (Mycena s.s.) driven by repeated elements and novel gene families across ecological guilds.</title>
        <authorList>
            <consortium name="Lawrence Berkeley National Laboratory"/>
            <person name="Harder C.B."/>
            <person name="Miyauchi S."/>
            <person name="Viragh M."/>
            <person name="Kuo A."/>
            <person name="Thoen E."/>
            <person name="Andreopoulos B."/>
            <person name="Lu D."/>
            <person name="Skrede I."/>
            <person name="Drula E."/>
            <person name="Henrissat B."/>
            <person name="Morin E."/>
            <person name="Kohler A."/>
            <person name="Barry K."/>
            <person name="LaButti K."/>
            <person name="Morin E."/>
            <person name="Salamov A."/>
            <person name="Lipzen A."/>
            <person name="Mereny Z."/>
            <person name="Hegedus B."/>
            <person name="Baldrian P."/>
            <person name="Stursova M."/>
            <person name="Weitz H."/>
            <person name="Taylor A."/>
            <person name="Grigoriev I.V."/>
            <person name="Nagy L.G."/>
            <person name="Martin F."/>
            <person name="Kauserud H."/>
        </authorList>
    </citation>
    <scope>NUCLEOTIDE SEQUENCE</scope>
    <source>
        <strain evidence="3">CBHHK173m</strain>
    </source>
</reference>
<gene>
    <name evidence="3" type="ORF">B0H15DRAFT_871482</name>
</gene>
<evidence type="ECO:0000256" key="1">
    <source>
        <dbReference type="SAM" id="MobiDB-lite"/>
    </source>
</evidence>
<proteinExistence type="predicted"/>
<evidence type="ECO:0000256" key="2">
    <source>
        <dbReference type="SAM" id="Phobius"/>
    </source>
</evidence>